<keyword evidence="3 6" id="KW-0507">mRNA processing</keyword>
<dbReference type="InterPro" id="IPR001279">
    <property type="entry name" value="Metallo-B-lactamas"/>
</dbReference>
<evidence type="ECO:0000256" key="3">
    <source>
        <dbReference type="ARBA" id="ARBA00022664"/>
    </source>
</evidence>
<gene>
    <name evidence="8" type="ORF">MEUPH1_LOCUS18204</name>
</gene>
<dbReference type="InterPro" id="IPR011108">
    <property type="entry name" value="RMMBL"/>
</dbReference>
<dbReference type="InterPro" id="IPR022712">
    <property type="entry name" value="Beta_Casp"/>
</dbReference>
<evidence type="ECO:0000313" key="8">
    <source>
        <dbReference type="EMBL" id="CAI6363223.1"/>
    </source>
</evidence>
<feature type="domain" description="Beta-Casp" evidence="7">
    <location>
        <begin position="243"/>
        <end position="368"/>
    </location>
</feature>
<keyword evidence="5 6" id="KW-0539">Nucleus</keyword>
<accession>A0AAV0X5L0</accession>
<keyword evidence="9" id="KW-1185">Reference proteome</keyword>
<evidence type="ECO:0000256" key="6">
    <source>
        <dbReference type="RuleBase" id="RU365006"/>
    </source>
</evidence>
<evidence type="ECO:0000256" key="5">
    <source>
        <dbReference type="ARBA" id="ARBA00023242"/>
    </source>
</evidence>
<comment type="subcellular location">
    <subcellularLocation>
        <location evidence="1 6">Nucleus</location>
    </subcellularLocation>
</comment>
<evidence type="ECO:0000259" key="7">
    <source>
        <dbReference type="SMART" id="SM01027"/>
    </source>
</evidence>
<comment type="similarity">
    <text evidence="2 6">Belongs to the metallo-beta-lactamase superfamily. RNA-metabolizing metallo-beta-lactamase-like family. CPSF2/YSH1 subfamily.</text>
</comment>
<dbReference type="FunFam" id="3.60.15.10:FF:000008">
    <property type="entry name" value="Cleavage and polyadenylation specificity factor subunit 2"/>
    <property type="match status" value="1"/>
</dbReference>
<comment type="caution">
    <text evidence="8">The sequence shown here is derived from an EMBL/GenBank/DDBJ whole genome shotgun (WGS) entry which is preliminary data.</text>
</comment>
<proteinExistence type="inferred from homology"/>
<dbReference type="GO" id="GO:0005847">
    <property type="term" value="C:mRNA cleavage and polyadenylation specificity factor complex"/>
    <property type="evidence" value="ECO:0007669"/>
    <property type="project" value="InterPro"/>
</dbReference>
<dbReference type="InterPro" id="IPR035639">
    <property type="entry name" value="CPSF2_MBL"/>
</dbReference>
<dbReference type="Pfam" id="PF16661">
    <property type="entry name" value="Lactamase_B_6"/>
    <property type="match status" value="1"/>
</dbReference>
<dbReference type="SUPFAM" id="SSF56281">
    <property type="entry name" value="Metallo-hydrolase/oxidoreductase"/>
    <property type="match status" value="1"/>
</dbReference>
<dbReference type="Gene3D" id="3.60.15.10">
    <property type="entry name" value="Ribonuclease Z/Hydroxyacylglutathione hydrolase-like"/>
    <property type="match status" value="1"/>
</dbReference>
<dbReference type="GO" id="GO:0006398">
    <property type="term" value="P:mRNA 3'-end processing by stem-loop binding and cleavage"/>
    <property type="evidence" value="ECO:0007669"/>
    <property type="project" value="InterPro"/>
</dbReference>
<dbReference type="AlphaFoldDB" id="A0AAV0X5L0"/>
<reference evidence="8 9" key="1">
    <citation type="submission" date="2023-01" db="EMBL/GenBank/DDBJ databases">
        <authorList>
            <person name="Whitehead M."/>
        </authorList>
    </citation>
    <scope>NUCLEOTIDE SEQUENCE [LARGE SCALE GENOMIC DNA]</scope>
</reference>
<protein>
    <recommendedName>
        <fullName evidence="6">Cleavage and polyadenylation specificity factor subunit 2</fullName>
    </recommendedName>
    <alternativeName>
        <fullName evidence="6">Cleavage and polyadenylation specificity factor 100 kDa subunit</fullName>
    </alternativeName>
</protein>
<dbReference type="Pfam" id="PF07521">
    <property type="entry name" value="RMMBL"/>
    <property type="match status" value="1"/>
</dbReference>
<evidence type="ECO:0000256" key="2">
    <source>
        <dbReference type="ARBA" id="ARBA00010624"/>
    </source>
</evidence>
<evidence type="ECO:0000256" key="4">
    <source>
        <dbReference type="ARBA" id="ARBA00022884"/>
    </source>
</evidence>
<dbReference type="PANTHER" id="PTHR45922:SF1">
    <property type="entry name" value="CLEAVAGE AND POLYADENYLATION SPECIFICITY FACTOR SUBUNIT 2"/>
    <property type="match status" value="1"/>
</dbReference>
<dbReference type="Pfam" id="PF13299">
    <property type="entry name" value="CPSF100_C"/>
    <property type="match status" value="1"/>
</dbReference>
<dbReference type="SMART" id="SM01027">
    <property type="entry name" value="Beta-Casp"/>
    <property type="match status" value="1"/>
</dbReference>
<dbReference type="PANTHER" id="PTHR45922">
    <property type="entry name" value="CLEAVAGE AND POLYADENYLATION SPECIFICITY FACTOR SUBUNIT 2"/>
    <property type="match status" value="1"/>
</dbReference>
<keyword evidence="4 6" id="KW-0694">RNA-binding</keyword>
<dbReference type="InterPro" id="IPR025069">
    <property type="entry name" value="Cpsf2_C"/>
</dbReference>
<organism evidence="8 9">
    <name type="scientific">Macrosiphum euphorbiae</name>
    <name type="common">potato aphid</name>
    <dbReference type="NCBI Taxonomy" id="13131"/>
    <lineage>
        <taxon>Eukaryota</taxon>
        <taxon>Metazoa</taxon>
        <taxon>Ecdysozoa</taxon>
        <taxon>Arthropoda</taxon>
        <taxon>Hexapoda</taxon>
        <taxon>Insecta</taxon>
        <taxon>Pterygota</taxon>
        <taxon>Neoptera</taxon>
        <taxon>Paraneoptera</taxon>
        <taxon>Hemiptera</taxon>
        <taxon>Sternorrhyncha</taxon>
        <taxon>Aphidomorpha</taxon>
        <taxon>Aphidoidea</taxon>
        <taxon>Aphididae</taxon>
        <taxon>Macrosiphini</taxon>
        <taxon>Macrosiphum</taxon>
    </lineage>
</organism>
<name>A0AAV0X5L0_9HEMI</name>
<evidence type="ECO:0000313" key="9">
    <source>
        <dbReference type="Proteomes" id="UP001160148"/>
    </source>
</evidence>
<dbReference type="Proteomes" id="UP001160148">
    <property type="component" value="Unassembled WGS sequence"/>
</dbReference>
<sequence length="728" mass="83369">MTSIIKLYTLSGARNESPPCYLLQIDEFKFLLDCGWDEHFSMGVVNKLKRYIHQIDAVLISHPDRFHLGILPYLVGKCGLNCPVYATIPVYQMGQMFMYDLHQSLCNEEDFNLFNLDDVDAAFDKFIQVKYNQIVSLKGKGIGLRIVALPAGHMVGGTIWRISKVGEEDIVYAVDFNHKKERHLNGSILEKLERPSLLILDCFNAAYAQPRRRSRDEALMTCILTTLSVKGNVLMAVDTAGRVLELMYMLDQLWRNKESGLGVYSLVFLTNVSYNTIEFAKSQIEWMSDKLMKSFEGARNNPFIFKHVNLCHNMNDLNKVSEPKVVLASNSDLESGFSREVFIMWASNPKNSIILIDRTAPGTLARNLIDSGGDRNIKLIVKKRVPLDDNELKEYNIKHDEEKMEASKIDPVSSDSEDEQELVMRSKYDLVVDADTLSSKKSSKQEFSLMFPYYEEKCKFDQYGEIIKPEDFIKFNVASGDKPTVYEQNKKSDEDLYDVPSKWVKYEQNIYVGAKIVHIDFEGRSDGESIKKIVLALKPRRLILVRGNPYSTKVVYNFAKVFIDGQVFTPRIGQCINVTTESHIYQVRLTDALLSKIHFKKGPNGDLAYVDAKLKLNSRDTVMEVDKDNVISENIPRIDDQIFTLEPLANHEIHPRKTVFINRLKLSDFKQILSKNNIPCELSEGVLWCCNRTVCVHRDSSGKVLMEGIISRQYYCIRSLLYNQFITI</sequence>
<dbReference type="EMBL" id="CARXXK010000003">
    <property type="protein sequence ID" value="CAI6363223.1"/>
    <property type="molecule type" value="Genomic_DNA"/>
</dbReference>
<dbReference type="Pfam" id="PF10996">
    <property type="entry name" value="Beta-Casp"/>
    <property type="match status" value="1"/>
</dbReference>
<dbReference type="CDD" id="cd16293">
    <property type="entry name" value="CPSF2-like_MBL-fold"/>
    <property type="match status" value="1"/>
</dbReference>
<dbReference type="InterPro" id="IPR027075">
    <property type="entry name" value="CPSF2"/>
</dbReference>
<dbReference type="GO" id="GO:0003723">
    <property type="term" value="F:RNA binding"/>
    <property type="evidence" value="ECO:0007669"/>
    <property type="project" value="UniProtKB-KW"/>
</dbReference>
<evidence type="ECO:0000256" key="1">
    <source>
        <dbReference type="ARBA" id="ARBA00004123"/>
    </source>
</evidence>
<dbReference type="InterPro" id="IPR036866">
    <property type="entry name" value="RibonucZ/Hydroxyglut_hydro"/>
</dbReference>